<sequence length="356" mass="39371">MGRHPRRGVCGMSEPDISAADAISIGSRLAGATVAAAHPARSGGNNRVFRLEMAEGPPLALKHYPSDGRDRLGQEYDALTFLSRHGITSTPRPIAKDADAFCALYQWFDGDAAVLRPRDDDADQLADFLIELQKLRDAEGAQTLRNASASIFSPEEAIAQYEQRLDGLTRESQDHPELRTFIDRSLVPSTAVAIRRLRQRYAELGRDPAADLLPAHRALSPSDFGLHNALRGEDGRLRFIDFEYFGWDDPVKLLSDTAIHPGSDLPATSANRLIERLTQAFAARDDAFAIRRDVLYPVFGAIWCLIVLNAYLPESRSRRALAAQGGDLTVRLAGQLDKARRLHQTICQRDPDLTPR</sequence>
<dbReference type="KEGG" id="bot:CIT37_27205"/>
<dbReference type="Proteomes" id="UP000215703">
    <property type="component" value="Chromosome"/>
</dbReference>
<feature type="transmembrane region" description="Helical" evidence="1">
    <location>
        <begin position="294"/>
        <end position="312"/>
    </location>
</feature>
<accession>A0A2U8PCD9</accession>
<dbReference type="PANTHER" id="PTHR21310:SF40">
    <property type="entry name" value="AMINOGLYCOSIDE PHOSPHOTRANSFERASE DOMAIN-CONTAINING PROTEIN-RELATED"/>
    <property type="match status" value="1"/>
</dbReference>
<organism evidence="3 4">
    <name type="scientific">Bradyrhizobium ottawaense</name>
    <dbReference type="NCBI Taxonomy" id="931866"/>
    <lineage>
        <taxon>Bacteria</taxon>
        <taxon>Pseudomonadati</taxon>
        <taxon>Pseudomonadota</taxon>
        <taxon>Alphaproteobacteria</taxon>
        <taxon>Hyphomicrobiales</taxon>
        <taxon>Nitrobacteraceae</taxon>
        <taxon>Bradyrhizobium</taxon>
    </lineage>
</organism>
<reference evidence="3 4" key="1">
    <citation type="journal article" date="2014" name="Int. J. Syst. Evol. Microbiol.">
        <title>Bradyrhizobium ottawaense sp. nov., a symbiotic nitrogen fixing bacterium from root nodules of soybeans in Canada.</title>
        <authorList>
            <person name="Yu X."/>
            <person name="Cloutier S."/>
            <person name="Tambong J.T."/>
            <person name="Bromfield E.S."/>
        </authorList>
    </citation>
    <scope>NUCLEOTIDE SEQUENCE [LARGE SCALE GENOMIC DNA]</scope>
    <source>
        <strain evidence="3 4">OO99</strain>
    </source>
</reference>
<dbReference type="GO" id="GO:0016740">
    <property type="term" value="F:transferase activity"/>
    <property type="evidence" value="ECO:0007669"/>
    <property type="project" value="UniProtKB-KW"/>
</dbReference>
<proteinExistence type="predicted"/>
<name>A0A2U8PCD9_9BRAD</name>
<dbReference type="InterPro" id="IPR051678">
    <property type="entry name" value="AGP_Transferase"/>
</dbReference>
<evidence type="ECO:0000259" key="2">
    <source>
        <dbReference type="Pfam" id="PF01636"/>
    </source>
</evidence>
<dbReference type="Pfam" id="PF01636">
    <property type="entry name" value="APH"/>
    <property type="match status" value="1"/>
</dbReference>
<dbReference type="PANTHER" id="PTHR21310">
    <property type="entry name" value="AMINOGLYCOSIDE PHOSPHOTRANSFERASE-RELATED-RELATED"/>
    <property type="match status" value="1"/>
</dbReference>
<keyword evidence="1" id="KW-1133">Transmembrane helix</keyword>
<dbReference type="AlphaFoldDB" id="A0A2U8PCD9"/>
<gene>
    <name evidence="3" type="ORF">CIT37_27205</name>
</gene>
<protein>
    <submittedName>
        <fullName evidence="3">Aminoglycoside phosphotransferase family protein</fullName>
    </submittedName>
</protein>
<dbReference type="SUPFAM" id="SSF56112">
    <property type="entry name" value="Protein kinase-like (PK-like)"/>
    <property type="match status" value="1"/>
</dbReference>
<feature type="domain" description="Aminoglycoside phosphotransferase" evidence="2">
    <location>
        <begin position="39"/>
        <end position="251"/>
    </location>
</feature>
<dbReference type="Gene3D" id="3.30.200.20">
    <property type="entry name" value="Phosphorylase Kinase, domain 1"/>
    <property type="match status" value="1"/>
</dbReference>
<keyword evidence="1" id="KW-0472">Membrane</keyword>
<keyword evidence="3" id="KW-0808">Transferase</keyword>
<keyword evidence="1" id="KW-0812">Transmembrane</keyword>
<dbReference type="EMBL" id="CP029425">
    <property type="protein sequence ID" value="AWL95422.1"/>
    <property type="molecule type" value="Genomic_DNA"/>
</dbReference>
<reference evidence="3 4" key="2">
    <citation type="journal article" date="2017" name="Syst. Appl. Microbiol.">
        <title>Soybeans inoculated with root zone soils of Canadian native legumes harbour diverse and novel Bradyrhizobium spp. that possess agricultural potential.</title>
        <authorList>
            <person name="Bromfield E.S.P."/>
            <person name="Cloutier S."/>
            <person name="Tambong J.T."/>
            <person name="Tran Thi T.V."/>
        </authorList>
    </citation>
    <scope>NUCLEOTIDE SEQUENCE [LARGE SCALE GENOMIC DNA]</scope>
    <source>
        <strain evidence="3 4">OO99</strain>
    </source>
</reference>
<evidence type="ECO:0000256" key="1">
    <source>
        <dbReference type="SAM" id="Phobius"/>
    </source>
</evidence>
<evidence type="ECO:0000313" key="4">
    <source>
        <dbReference type="Proteomes" id="UP000215703"/>
    </source>
</evidence>
<evidence type="ECO:0000313" key="3">
    <source>
        <dbReference type="EMBL" id="AWL95422.1"/>
    </source>
</evidence>
<dbReference type="InterPro" id="IPR011009">
    <property type="entry name" value="Kinase-like_dom_sf"/>
</dbReference>
<dbReference type="InterPro" id="IPR002575">
    <property type="entry name" value="Aminoglycoside_PTrfase"/>
</dbReference>